<keyword evidence="3" id="KW-0378">Hydrolase</keyword>
<proteinExistence type="predicted"/>
<comment type="caution">
    <text evidence="3">The sequence shown here is derived from an EMBL/GenBank/DDBJ whole genome shotgun (WGS) entry which is preliminary data.</text>
</comment>
<dbReference type="SUPFAM" id="SSF52266">
    <property type="entry name" value="SGNH hydrolase"/>
    <property type="match status" value="1"/>
</dbReference>
<dbReference type="Pfam" id="PF13472">
    <property type="entry name" value="Lipase_GDSL_2"/>
    <property type="match status" value="1"/>
</dbReference>
<dbReference type="CDD" id="cd00229">
    <property type="entry name" value="SGNH_hydrolase"/>
    <property type="match status" value="1"/>
</dbReference>
<name>A0A967AZU4_9MICO</name>
<feature type="domain" description="SGNH hydrolase-type esterase" evidence="2">
    <location>
        <begin position="70"/>
        <end position="275"/>
    </location>
</feature>
<feature type="region of interest" description="Disordered" evidence="1">
    <location>
        <begin position="42"/>
        <end position="65"/>
    </location>
</feature>
<dbReference type="RefSeq" id="WP_166196666.1">
    <property type="nucleotide sequence ID" value="NZ_JAAOIV010000007.1"/>
</dbReference>
<dbReference type="GO" id="GO:0004622">
    <property type="term" value="F:phosphatidylcholine lysophospholipase activity"/>
    <property type="evidence" value="ECO:0007669"/>
    <property type="project" value="TreeGrafter"/>
</dbReference>
<organism evidence="3 4">
    <name type="scientific">Metallococcus carri</name>
    <dbReference type="NCBI Taxonomy" id="1656884"/>
    <lineage>
        <taxon>Bacteria</taxon>
        <taxon>Bacillati</taxon>
        <taxon>Actinomycetota</taxon>
        <taxon>Actinomycetes</taxon>
        <taxon>Micrococcales</taxon>
        <taxon>Dermacoccaceae</taxon>
        <taxon>Metallococcus</taxon>
    </lineage>
</organism>
<evidence type="ECO:0000259" key="2">
    <source>
        <dbReference type="Pfam" id="PF13472"/>
    </source>
</evidence>
<dbReference type="PANTHER" id="PTHR30383:SF5">
    <property type="entry name" value="SGNH HYDROLASE-TYPE ESTERASE DOMAIN-CONTAINING PROTEIN"/>
    <property type="match status" value="1"/>
</dbReference>
<dbReference type="AlphaFoldDB" id="A0A967AZU4"/>
<dbReference type="InterPro" id="IPR051532">
    <property type="entry name" value="Ester_Hydrolysis_Enzymes"/>
</dbReference>
<dbReference type="Gene3D" id="3.40.50.1110">
    <property type="entry name" value="SGNH hydrolase"/>
    <property type="match status" value="1"/>
</dbReference>
<reference evidence="3" key="1">
    <citation type="submission" date="2020-03" db="EMBL/GenBank/DDBJ databases">
        <title>Draft sequencing of Calidifontibacter sp. DB0510.</title>
        <authorList>
            <person name="Kim D.-U."/>
        </authorList>
    </citation>
    <scope>NUCLEOTIDE SEQUENCE</scope>
    <source>
        <strain evidence="3">DB0510</strain>
    </source>
</reference>
<sequence>MRRSPFRDLVATLAVLVLVSGLALGVPHWRTEHALRGAGRLVTGSSSAADPPGPASPSPSASRPPLRVVALGDSVPAGANCGCTAYPSLVATRLGAQQGRAPQLHNLAQNGLTSDQMVQQLADPATRSAVAASDLVIIEIGANDFDQNNAYDASCQPAASSDCYASDLGHLRQTINRILSIVTSLQTAPNARVVVLGYWNVFLDGDTGASEGPTYVSGSADLTGEVNAILTAAAGSHHVLYADAHSPFDGPDGAGDATPYLTPDGDHPNAAGHRLLAQAVLASLGAEAATV</sequence>
<dbReference type="PANTHER" id="PTHR30383">
    <property type="entry name" value="THIOESTERASE 1/PROTEASE 1/LYSOPHOSPHOLIPASE L1"/>
    <property type="match status" value="1"/>
</dbReference>
<keyword evidence="4" id="KW-1185">Reference proteome</keyword>
<dbReference type="InterPro" id="IPR013830">
    <property type="entry name" value="SGNH_hydro"/>
</dbReference>
<evidence type="ECO:0000313" key="4">
    <source>
        <dbReference type="Proteomes" id="UP000744769"/>
    </source>
</evidence>
<gene>
    <name evidence="3" type="ORF">G9U51_10255</name>
</gene>
<evidence type="ECO:0000313" key="3">
    <source>
        <dbReference type="EMBL" id="NHN56159.1"/>
    </source>
</evidence>
<dbReference type="Proteomes" id="UP000744769">
    <property type="component" value="Unassembled WGS sequence"/>
</dbReference>
<accession>A0A967AZU4</accession>
<protein>
    <submittedName>
        <fullName evidence="3">SGNH/GDSL hydrolase family protein</fullName>
    </submittedName>
</protein>
<dbReference type="EMBL" id="JAAOIV010000007">
    <property type="protein sequence ID" value="NHN56159.1"/>
    <property type="molecule type" value="Genomic_DNA"/>
</dbReference>
<evidence type="ECO:0000256" key="1">
    <source>
        <dbReference type="SAM" id="MobiDB-lite"/>
    </source>
</evidence>
<dbReference type="InterPro" id="IPR036514">
    <property type="entry name" value="SGNH_hydro_sf"/>
</dbReference>